<dbReference type="InterPro" id="IPR009326">
    <property type="entry name" value="DUF984"/>
</dbReference>
<feature type="domain" description="ASCH" evidence="1">
    <location>
        <begin position="52"/>
        <end position="172"/>
    </location>
</feature>
<dbReference type="AlphaFoldDB" id="W6K199"/>
<evidence type="ECO:0000313" key="3">
    <source>
        <dbReference type="Proteomes" id="UP000035763"/>
    </source>
</evidence>
<dbReference type="SUPFAM" id="SSF88697">
    <property type="entry name" value="PUA domain-like"/>
    <property type="match status" value="1"/>
</dbReference>
<dbReference type="PANTHER" id="PTHR39203:SF1">
    <property type="entry name" value="CYTOPLASMIC PROTEIN"/>
    <property type="match status" value="1"/>
</dbReference>
<comment type="caution">
    <text evidence="2">The sequence shown here is derived from an EMBL/GenBank/DDBJ whole genome shotgun (WGS) entry which is preliminary data.</text>
</comment>
<dbReference type="RefSeq" id="WP_048696248.1">
    <property type="nucleotide sequence ID" value="NZ_HG764815.1"/>
</dbReference>
<dbReference type="CDD" id="cd06553">
    <property type="entry name" value="ASCH_Ef3133_like"/>
    <property type="match status" value="1"/>
</dbReference>
<evidence type="ECO:0000313" key="2">
    <source>
        <dbReference type="EMBL" id="CCH75678.1"/>
    </source>
</evidence>
<dbReference type="EMBL" id="CAJA01000517">
    <property type="protein sequence ID" value="CCH75678.1"/>
    <property type="molecule type" value="Genomic_DNA"/>
</dbReference>
<dbReference type="OrthoDB" id="9807542at2"/>
<dbReference type="STRING" id="1193182.BN11_890008"/>
<accession>W6K199</accession>
<organism evidence="2 3">
    <name type="scientific">Nostocoides australiense Ben110</name>
    <dbReference type="NCBI Taxonomy" id="1193182"/>
    <lineage>
        <taxon>Bacteria</taxon>
        <taxon>Bacillati</taxon>
        <taxon>Actinomycetota</taxon>
        <taxon>Actinomycetes</taxon>
        <taxon>Micrococcales</taxon>
        <taxon>Intrasporangiaceae</taxon>
        <taxon>Nostocoides</taxon>
    </lineage>
</organism>
<name>W6K199_9MICO</name>
<sequence length="178" mass="19135">MTAEQPPASEGPIVDPDELGQFWEIAKVKLRLNPVATYAGETAASTLIPPAWAFGATPEHADDLLALVLAGTKTGTAGALADYEADGDEPERPGDLAIILDGRAHPRAVIETTAVSIVPFDQVDAEHARSEGEGDLTLESWREIHERFFTAYSSAGFTSDMPVVCQRFRVLYPTARNA</sequence>
<dbReference type="PANTHER" id="PTHR39203">
    <property type="entry name" value="CYTOPLASMIC PROTEIN-RELATED"/>
    <property type="match status" value="1"/>
</dbReference>
<keyword evidence="3" id="KW-1185">Reference proteome</keyword>
<dbReference type="SMART" id="SM01022">
    <property type="entry name" value="ASCH"/>
    <property type="match status" value="1"/>
</dbReference>
<reference evidence="2 3" key="1">
    <citation type="journal article" date="2013" name="ISME J.">
        <title>A metabolic model for members of the genus Tetrasphaera involved in enhanced biological phosphorus removal.</title>
        <authorList>
            <person name="Kristiansen R."/>
            <person name="Nguyen H.T.T."/>
            <person name="Saunders A.M."/>
            <person name="Nielsen J.L."/>
            <person name="Wimmer R."/>
            <person name="Le V.Q."/>
            <person name="McIlroy S.J."/>
            <person name="Petrovski S."/>
            <person name="Seviour R.J."/>
            <person name="Calteau A."/>
            <person name="Nielsen K.L."/>
            <person name="Nielsen P.H."/>
        </authorList>
    </citation>
    <scope>NUCLEOTIDE SEQUENCE [LARGE SCALE GENOMIC DNA]</scope>
    <source>
        <strain evidence="2 3">Ben110</strain>
    </source>
</reference>
<dbReference type="InterPro" id="IPR015947">
    <property type="entry name" value="PUA-like_sf"/>
</dbReference>
<gene>
    <name evidence="2" type="ORF">BN11_890008</name>
</gene>
<protein>
    <recommendedName>
        <fullName evidence="1">ASCH domain-containing protein</fullName>
    </recommendedName>
</protein>
<dbReference type="InterPro" id="IPR007374">
    <property type="entry name" value="ASCH_domain"/>
</dbReference>
<evidence type="ECO:0000259" key="1">
    <source>
        <dbReference type="SMART" id="SM01022"/>
    </source>
</evidence>
<proteinExistence type="predicted"/>
<dbReference type="Gene3D" id="3.10.400.10">
    <property type="entry name" value="Sulfate adenylyltransferase"/>
    <property type="match status" value="1"/>
</dbReference>
<dbReference type="Proteomes" id="UP000035763">
    <property type="component" value="Unassembled WGS sequence"/>
</dbReference>
<dbReference type="Pfam" id="PF04266">
    <property type="entry name" value="ASCH"/>
    <property type="match status" value="1"/>
</dbReference>